<evidence type="ECO:0000256" key="4">
    <source>
        <dbReference type="SAM" id="MobiDB-lite"/>
    </source>
</evidence>
<evidence type="ECO:0000256" key="1">
    <source>
        <dbReference type="ARBA" id="ARBA00022737"/>
    </source>
</evidence>
<dbReference type="PANTHER" id="PTHR24171:SF9">
    <property type="entry name" value="ANKYRIN REPEAT DOMAIN-CONTAINING PROTEIN 39"/>
    <property type="match status" value="1"/>
</dbReference>
<feature type="repeat" description="ANK" evidence="3">
    <location>
        <begin position="493"/>
        <end position="525"/>
    </location>
</feature>
<dbReference type="EMBL" id="VJMH01007007">
    <property type="protein sequence ID" value="KAF0686370.1"/>
    <property type="molecule type" value="Genomic_DNA"/>
</dbReference>
<feature type="region of interest" description="Disordered" evidence="4">
    <location>
        <begin position="282"/>
        <end position="351"/>
    </location>
</feature>
<evidence type="ECO:0000256" key="2">
    <source>
        <dbReference type="ARBA" id="ARBA00023043"/>
    </source>
</evidence>
<proteinExistence type="predicted"/>
<keyword evidence="2 3" id="KW-0040">ANK repeat</keyword>
<keyword evidence="7" id="KW-1185">Reference proteome</keyword>
<feature type="compositionally biased region" description="Polar residues" evidence="4">
    <location>
        <begin position="366"/>
        <end position="383"/>
    </location>
</feature>
<evidence type="ECO:0000313" key="7">
    <source>
        <dbReference type="Proteomes" id="UP000332933"/>
    </source>
</evidence>
<dbReference type="Pfam" id="PF12796">
    <property type="entry name" value="Ank_2"/>
    <property type="match status" value="1"/>
</dbReference>
<dbReference type="PROSITE" id="PS50088">
    <property type="entry name" value="ANK_REPEAT"/>
    <property type="match status" value="2"/>
</dbReference>
<dbReference type="PANTHER" id="PTHR24171">
    <property type="entry name" value="ANKYRIN REPEAT DOMAIN-CONTAINING PROTEIN 39-RELATED"/>
    <property type="match status" value="1"/>
</dbReference>
<feature type="compositionally biased region" description="Acidic residues" evidence="4">
    <location>
        <begin position="315"/>
        <end position="332"/>
    </location>
</feature>
<reference evidence="5" key="2">
    <citation type="submission" date="2019-06" db="EMBL/GenBank/DDBJ databases">
        <title>Genomics analysis of Aphanomyces spp. identifies a new class of oomycete effector associated with host adaptation.</title>
        <authorList>
            <person name="Gaulin E."/>
        </authorList>
    </citation>
    <scope>NUCLEOTIDE SEQUENCE</scope>
    <source>
        <strain evidence="5">CBS 578.67</strain>
    </source>
</reference>
<feature type="repeat" description="ANK" evidence="3">
    <location>
        <begin position="528"/>
        <end position="560"/>
    </location>
</feature>
<evidence type="ECO:0000256" key="3">
    <source>
        <dbReference type="PROSITE-ProRule" id="PRU00023"/>
    </source>
</evidence>
<dbReference type="Gene3D" id="1.25.40.20">
    <property type="entry name" value="Ankyrin repeat-containing domain"/>
    <property type="match status" value="1"/>
</dbReference>
<feature type="region of interest" description="Disordered" evidence="4">
    <location>
        <begin position="188"/>
        <end position="210"/>
    </location>
</feature>
<keyword evidence="1" id="KW-0677">Repeat</keyword>
<evidence type="ECO:0000313" key="6">
    <source>
        <dbReference type="EMBL" id="VFT98483.1"/>
    </source>
</evidence>
<reference evidence="6 7" key="1">
    <citation type="submission" date="2019-03" db="EMBL/GenBank/DDBJ databases">
        <authorList>
            <person name="Gaulin E."/>
            <person name="Dumas B."/>
        </authorList>
    </citation>
    <scope>NUCLEOTIDE SEQUENCE [LARGE SCALE GENOMIC DNA]</scope>
    <source>
        <strain evidence="6">CBS 568.67</strain>
    </source>
</reference>
<dbReference type="AlphaFoldDB" id="A0A485LJV1"/>
<dbReference type="Proteomes" id="UP000332933">
    <property type="component" value="Unassembled WGS sequence"/>
</dbReference>
<evidence type="ECO:0000313" key="5">
    <source>
        <dbReference type="EMBL" id="KAF0686370.1"/>
    </source>
</evidence>
<name>A0A485LJV1_9STRA</name>
<feature type="compositionally biased region" description="Basic and acidic residues" evidence="4">
    <location>
        <begin position="188"/>
        <end position="202"/>
    </location>
</feature>
<dbReference type="SMART" id="SM00248">
    <property type="entry name" value="ANK"/>
    <property type="match status" value="3"/>
</dbReference>
<protein>
    <submittedName>
        <fullName evidence="6">Aste57867_21814 protein</fullName>
    </submittedName>
</protein>
<sequence length="696" mass="77123">MAGELQAIKMELERTFLVDRESVRWSVERYDEVSQRLDKAIESGLGEPRDKYGVGASTLVQTALMACTLYEKAQIKAQLAQSPTPDDVRICNAKTVVTDECLRILHGLNDMSQQVWCDAIVVPELNGPLFMSNRIETLAADVRAKVILVRKACRRIDGDVRRVDDTLRMLGDVTSSYEHVEKRIQAEIASRERSEADARNNMDRTQSQTSAAVARTYADAVCASCLHGHDARMARANSSFAERKQTLMNQVAMRASQIGNVDLQQLLADHVTQQAAATVLEEDDGDGDDGGGAAEAVVRPASHEDEKFARSLFGGEDDDDDDELDETVEDGGGDGRPRLSRLRSNREKRQLQKRLASIRHLEAATASGNEPASDEGTNQNEPTTVDEDSSSHATKGRGVHHHRRRSTNYKAKSEAERRRLEDVMKARAEVDEGEDDTEDEKLRRADARKFLMKFDGDVWTATKEGKLDVVEKFMLVEGSTKLLSLHNKGQNEGRRTLLHTAAWWGHHEVAEYFVRLGAEVDAMDTIHSKTTPLIEAARGGHRSICRLLLDHGACLTHQDAHGDTAVHWAARRQWNSLVVFLVQHAEKLTPQSTARIFTTEACHSSPSVSSLCPAHAHLADLVKKTLGVSPGLPRAQRRDAKRLGLRKLQRASLRMVLSSPLYPDDPFENVVQAKAQVLDGLSSLGLGLETFAYSRA</sequence>
<dbReference type="InterPro" id="IPR002110">
    <property type="entry name" value="Ankyrin_rpt"/>
</dbReference>
<dbReference type="EMBL" id="CAADRA010007033">
    <property type="protein sequence ID" value="VFT98483.1"/>
    <property type="molecule type" value="Genomic_DNA"/>
</dbReference>
<feature type="region of interest" description="Disordered" evidence="4">
    <location>
        <begin position="363"/>
        <end position="419"/>
    </location>
</feature>
<dbReference type="SUPFAM" id="SSF48403">
    <property type="entry name" value="Ankyrin repeat"/>
    <property type="match status" value="1"/>
</dbReference>
<dbReference type="PROSITE" id="PS50297">
    <property type="entry name" value="ANK_REP_REGION"/>
    <property type="match status" value="2"/>
</dbReference>
<gene>
    <name evidence="6" type="primary">Aste57867_21814</name>
    <name evidence="5" type="ORF">As57867_021745</name>
    <name evidence="6" type="ORF">ASTE57867_21814</name>
</gene>
<organism evidence="6 7">
    <name type="scientific">Aphanomyces stellatus</name>
    <dbReference type="NCBI Taxonomy" id="120398"/>
    <lineage>
        <taxon>Eukaryota</taxon>
        <taxon>Sar</taxon>
        <taxon>Stramenopiles</taxon>
        <taxon>Oomycota</taxon>
        <taxon>Saprolegniomycetes</taxon>
        <taxon>Saprolegniales</taxon>
        <taxon>Verrucalvaceae</taxon>
        <taxon>Aphanomyces</taxon>
    </lineage>
</organism>
<accession>A0A485LJV1</accession>
<dbReference type="InterPro" id="IPR036770">
    <property type="entry name" value="Ankyrin_rpt-contain_sf"/>
</dbReference>
<dbReference type="OrthoDB" id="6781668at2759"/>
<feature type="compositionally biased region" description="Basic residues" evidence="4">
    <location>
        <begin position="394"/>
        <end position="407"/>
    </location>
</feature>